<evidence type="ECO:0000256" key="1">
    <source>
        <dbReference type="ARBA" id="ARBA00004141"/>
    </source>
</evidence>
<evidence type="ECO:0000256" key="3">
    <source>
        <dbReference type="ARBA" id="ARBA00022448"/>
    </source>
</evidence>
<dbReference type="GO" id="GO:0016020">
    <property type="term" value="C:membrane"/>
    <property type="evidence" value="ECO:0007669"/>
    <property type="project" value="UniProtKB-SubCell"/>
</dbReference>
<dbReference type="AlphaFoldDB" id="A0A8H7UMM1"/>
<comment type="subcellular location">
    <subcellularLocation>
        <location evidence="1">Membrane</location>
        <topology evidence="1">Multi-pass membrane protein</topology>
    </subcellularLocation>
</comment>
<keyword evidence="6 8" id="KW-0472">Membrane</keyword>
<dbReference type="SUPFAM" id="SSF103473">
    <property type="entry name" value="MFS general substrate transporter"/>
    <property type="match status" value="1"/>
</dbReference>
<dbReference type="Proteomes" id="UP000612746">
    <property type="component" value="Unassembled WGS sequence"/>
</dbReference>
<evidence type="ECO:0000259" key="9">
    <source>
        <dbReference type="PROSITE" id="PS50850"/>
    </source>
</evidence>
<feature type="transmembrane region" description="Helical" evidence="8">
    <location>
        <begin position="408"/>
        <end position="431"/>
    </location>
</feature>
<feature type="transmembrane region" description="Helical" evidence="8">
    <location>
        <begin position="374"/>
        <end position="396"/>
    </location>
</feature>
<dbReference type="InterPro" id="IPR005828">
    <property type="entry name" value="MFS_sugar_transport-like"/>
</dbReference>
<keyword evidence="4 8" id="KW-0812">Transmembrane</keyword>
<feature type="transmembrane region" description="Helical" evidence="8">
    <location>
        <begin position="312"/>
        <end position="333"/>
    </location>
</feature>
<evidence type="ECO:0000313" key="11">
    <source>
        <dbReference type="Proteomes" id="UP000612746"/>
    </source>
</evidence>
<dbReference type="PANTHER" id="PTHR48022">
    <property type="entry name" value="PLASTIDIC GLUCOSE TRANSPORTER 4"/>
    <property type="match status" value="1"/>
</dbReference>
<evidence type="ECO:0000256" key="8">
    <source>
        <dbReference type="SAM" id="Phobius"/>
    </source>
</evidence>
<feature type="transmembrane region" description="Helical" evidence="8">
    <location>
        <begin position="15"/>
        <end position="36"/>
    </location>
</feature>
<evidence type="ECO:0000313" key="10">
    <source>
        <dbReference type="EMBL" id="KAG2185348.1"/>
    </source>
</evidence>
<reference evidence="10" key="1">
    <citation type="submission" date="2020-12" db="EMBL/GenBank/DDBJ databases">
        <title>Metabolic potential, ecology and presence of endohyphal bacteria is reflected in genomic diversity of Mucoromycotina.</title>
        <authorList>
            <person name="Muszewska A."/>
            <person name="Okrasinska A."/>
            <person name="Steczkiewicz K."/>
            <person name="Drgas O."/>
            <person name="Orlowska M."/>
            <person name="Perlinska-Lenart U."/>
            <person name="Aleksandrzak-Piekarczyk T."/>
            <person name="Szatraj K."/>
            <person name="Zielenkiewicz U."/>
            <person name="Pilsyk S."/>
            <person name="Malc E."/>
            <person name="Mieczkowski P."/>
            <person name="Kruszewska J.S."/>
            <person name="Biernat P."/>
            <person name="Pawlowska J."/>
        </authorList>
    </citation>
    <scope>NUCLEOTIDE SEQUENCE</scope>
    <source>
        <strain evidence="10">WA0000051536</strain>
    </source>
</reference>
<dbReference type="InterPro" id="IPR005829">
    <property type="entry name" value="Sugar_transporter_CS"/>
</dbReference>
<evidence type="ECO:0000256" key="7">
    <source>
        <dbReference type="RuleBase" id="RU003346"/>
    </source>
</evidence>
<evidence type="ECO:0000256" key="4">
    <source>
        <dbReference type="ARBA" id="ARBA00022692"/>
    </source>
</evidence>
<comment type="similarity">
    <text evidence="2 7">Belongs to the major facilitator superfamily. Sugar transporter (TC 2.A.1.1) family.</text>
</comment>
<evidence type="ECO:0000256" key="2">
    <source>
        <dbReference type="ARBA" id="ARBA00010992"/>
    </source>
</evidence>
<feature type="transmembrane region" description="Helical" evidence="8">
    <location>
        <begin position="101"/>
        <end position="120"/>
    </location>
</feature>
<feature type="transmembrane region" description="Helical" evidence="8">
    <location>
        <begin position="276"/>
        <end position="300"/>
    </location>
</feature>
<dbReference type="InterPro" id="IPR020846">
    <property type="entry name" value="MFS_dom"/>
</dbReference>
<dbReference type="EMBL" id="JAEPRA010000005">
    <property type="protein sequence ID" value="KAG2185348.1"/>
    <property type="molecule type" value="Genomic_DNA"/>
</dbReference>
<dbReference type="Pfam" id="PF00083">
    <property type="entry name" value="Sugar_tr"/>
    <property type="match status" value="1"/>
</dbReference>
<keyword evidence="3 7" id="KW-0813">Transport</keyword>
<feature type="transmembrane region" description="Helical" evidence="8">
    <location>
        <begin position="443"/>
        <end position="461"/>
    </location>
</feature>
<keyword evidence="11" id="KW-1185">Reference proteome</keyword>
<dbReference type="NCBIfam" id="TIGR00879">
    <property type="entry name" value="SP"/>
    <property type="match status" value="1"/>
</dbReference>
<organism evidence="10 11">
    <name type="scientific">Umbelopsis vinacea</name>
    <dbReference type="NCBI Taxonomy" id="44442"/>
    <lineage>
        <taxon>Eukaryota</taxon>
        <taxon>Fungi</taxon>
        <taxon>Fungi incertae sedis</taxon>
        <taxon>Mucoromycota</taxon>
        <taxon>Mucoromycotina</taxon>
        <taxon>Umbelopsidomycetes</taxon>
        <taxon>Umbelopsidales</taxon>
        <taxon>Umbelopsidaceae</taxon>
        <taxon>Umbelopsis</taxon>
    </lineage>
</organism>
<accession>A0A8H7UMM1</accession>
<dbReference type="GO" id="GO:0005351">
    <property type="term" value="F:carbohydrate:proton symporter activity"/>
    <property type="evidence" value="ECO:0007669"/>
    <property type="project" value="TreeGrafter"/>
</dbReference>
<feature type="transmembrane region" description="Helical" evidence="8">
    <location>
        <begin position="158"/>
        <end position="178"/>
    </location>
</feature>
<protein>
    <recommendedName>
        <fullName evidence="9">Major facilitator superfamily (MFS) profile domain-containing protein</fullName>
    </recommendedName>
</protein>
<keyword evidence="5 8" id="KW-1133">Transmembrane helix</keyword>
<dbReference type="Gene3D" id="1.20.1250.20">
    <property type="entry name" value="MFS general substrate transporter like domains"/>
    <property type="match status" value="1"/>
</dbReference>
<feature type="transmembrane region" description="Helical" evidence="8">
    <location>
        <begin position="126"/>
        <end position="146"/>
    </location>
</feature>
<evidence type="ECO:0000256" key="5">
    <source>
        <dbReference type="ARBA" id="ARBA00022989"/>
    </source>
</evidence>
<dbReference type="OrthoDB" id="6612291at2759"/>
<comment type="caution">
    <text evidence="10">The sequence shown here is derived from an EMBL/GenBank/DDBJ whole genome shotgun (WGS) entry which is preliminary data.</text>
</comment>
<proteinExistence type="inferred from homology"/>
<feature type="domain" description="Major facilitator superfamily (MFS) profile" evidence="9">
    <location>
        <begin position="23"/>
        <end position="465"/>
    </location>
</feature>
<evidence type="ECO:0000256" key="6">
    <source>
        <dbReference type="ARBA" id="ARBA00023136"/>
    </source>
</evidence>
<feature type="transmembrane region" description="Helical" evidence="8">
    <location>
        <begin position="190"/>
        <end position="211"/>
    </location>
</feature>
<gene>
    <name evidence="10" type="ORF">INT44_002139</name>
</gene>
<dbReference type="InterPro" id="IPR036259">
    <property type="entry name" value="MFS_trans_sf"/>
</dbReference>
<dbReference type="FunFam" id="1.20.1250.20:FF:000078">
    <property type="entry name" value="MFS maltose transporter, putative"/>
    <property type="match status" value="1"/>
</dbReference>
<sequence>MKLPEQAMLWQRRHLFSPMLVFATLYVSMAAFNFGYDVSIFSSIQGMTSFTNEFGTYSASLKHNTLPPSLSSVMNSTPFLGKLIGTLACNPLMERYGRKSAILVIAVISIIGTLLQTTSYSAAQYTVGRIFCYMATGFTISVVPAYQSETAPAELRGAIGATLQLWIGVGQVIGAVVTNATATMPGREAWLIPTGIQFLLPVLLLVGYPFIPESPRWLLSKERRDDAIAALLRLRVKGTSAKDVEYELDLIAQGEQTHGKGPWKELFKGTNRRRTFIAVGAMVCQQITGQAFVGQYSVVFYQQQNITNPSPYMLGVIGSTTSLVSSLLVSLIIDSFGRRPILHVGSFMITVWLFVLGAMGSIAHPNEVQKNVMVAANMLFGKSYGMSWAPLSYVIMGEVASGRMREKTLNLATSVSVILTFLVSFTLPYLLNAPYANLQAKVGYIYGSFSILTFFFAYFYVPELKNRSLEEVDEIFENKIPARKSNSYVSTGIGRQITEAEGVTNVHLDNYDEHDDINRLEKA</sequence>
<dbReference type="PROSITE" id="PS00216">
    <property type="entry name" value="SUGAR_TRANSPORT_1"/>
    <property type="match status" value="1"/>
</dbReference>
<dbReference type="InterPro" id="IPR050360">
    <property type="entry name" value="MFS_Sugar_Transporters"/>
</dbReference>
<dbReference type="PRINTS" id="PR00171">
    <property type="entry name" value="SUGRTRNSPORT"/>
</dbReference>
<dbReference type="PROSITE" id="PS50850">
    <property type="entry name" value="MFS"/>
    <property type="match status" value="1"/>
</dbReference>
<name>A0A8H7UMM1_9FUNG</name>
<dbReference type="PANTHER" id="PTHR48022:SF77">
    <property type="entry name" value="MAJOR FACILITATOR SUPERFAMILY (MFS) PROFILE DOMAIN-CONTAINING PROTEIN"/>
    <property type="match status" value="1"/>
</dbReference>
<dbReference type="InterPro" id="IPR003663">
    <property type="entry name" value="Sugar/inositol_transpt"/>
</dbReference>
<feature type="transmembrane region" description="Helical" evidence="8">
    <location>
        <begin position="340"/>
        <end position="362"/>
    </location>
</feature>